<comment type="subcellular location">
    <subcellularLocation>
        <location evidence="1 9">Cell membrane</location>
        <topology evidence="1 9">Multi-pass membrane protein</topology>
    </subcellularLocation>
</comment>
<evidence type="ECO:0000256" key="1">
    <source>
        <dbReference type="ARBA" id="ARBA00004651"/>
    </source>
</evidence>
<accession>I4DAR4</accession>
<evidence type="ECO:0000256" key="5">
    <source>
        <dbReference type="ARBA" id="ARBA00022505"/>
    </source>
</evidence>
<organism evidence="12 13">
    <name type="scientific">Desulfosporosinus acidiphilus (strain DSM 22704 / JCM 16185 / SJ4)</name>
    <dbReference type="NCBI Taxonomy" id="646529"/>
    <lineage>
        <taxon>Bacteria</taxon>
        <taxon>Bacillati</taxon>
        <taxon>Bacillota</taxon>
        <taxon>Clostridia</taxon>
        <taxon>Eubacteriales</taxon>
        <taxon>Desulfitobacteriaceae</taxon>
        <taxon>Desulfosporosinus</taxon>
    </lineage>
</organism>
<evidence type="ECO:0000259" key="11">
    <source>
        <dbReference type="PROSITE" id="PS50928"/>
    </source>
</evidence>
<dbReference type="PANTHER" id="PTHR30183:SF3">
    <property type="entry name" value="MOLYBDENUM TRANSPORT SYSTEM PERMEASE PROTEIN MODB"/>
    <property type="match status" value="1"/>
</dbReference>
<evidence type="ECO:0000256" key="7">
    <source>
        <dbReference type="ARBA" id="ARBA00022989"/>
    </source>
</evidence>
<dbReference type="AlphaFoldDB" id="I4DAR4"/>
<keyword evidence="8 9" id="KW-0472">Membrane</keyword>
<reference evidence="12 13" key="1">
    <citation type="journal article" date="2012" name="J. Bacteriol.">
        <title>Complete genome sequences of Desulfosporosinus orientis DSM765T, Desulfosporosinus youngiae DSM17734T, Desulfosporosinus meridiei DSM13257T, and Desulfosporosinus acidiphilus DSM22704T.</title>
        <authorList>
            <person name="Pester M."/>
            <person name="Brambilla E."/>
            <person name="Alazard D."/>
            <person name="Rattei T."/>
            <person name="Weinmaier T."/>
            <person name="Han J."/>
            <person name="Lucas S."/>
            <person name="Lapidus A."/>
            <person name="Cheng J.F."/>
            <person name="Goodwin L."/>
            <person name="Pitluck S."/>
            <person name="Peters L."/>
            <person name="Ovchinnikova G."/>
            <person name="Teshima H."/>
            <person name="Detter J.C."/>
            <person name="Han C.S."/>
            <person name="Tapia R."/>
            <person name="Land M.L."/>
            <person name="Hauser L."/>
            <person name="Kyrpides N.C."/>
            <person name="Ivanova N.N."/>
            <person name="Pagani I."/>
            <person name="Huntmann M."/>
            <person name="Wei C.L."/>
            <person name="Davenport K.W."/>
            <person name="Daligault H."/>
            <person name="Chain P.S."/>
            <person name="Chen A."/>
            <person name="Mavromatis K."/>
            <person name="Markowitz V."/>
            <person name="Szeto E."/>
            <person name="Mikhailova N."/>
            <person name="Pati A."/>
            <person name="Wagner M."/>
            <person name="Woyke T."/>
            <person name="Ollivier B."/>
            <person name="Klenk H.P."/>
            <person name="Spring S."/>
            <person name="Loy A."/>
        </authorList>
    </citation>
    <scope>NUCLEOTIDE SEQUENCE [LARGE SCALE GENOMIC DNA]</scope>
    <source>
        <strain evidence="13">DSM 22704 / JCM 16185 / SJ4</strain>
    </source>
</reference>
<evidence type="ECO:0000256" key="3">
    <source>
        <dbReference type="ARBA" id="ARBA00022448"/>
    </source>
</evidence>
<feature type="transmembrane region" description="Helical" evidence="9">
    <location>
        <begin position="157"/>
        <end position="179"/>
    </location>
</feature>
<feature type="transmembrane region" description="Helical" evidence="9">
    <location>
        <begin position="218"/>
        <end position="239"/>
    </location>
</feature>
<dbReference type="InterPro" id="IPR000515">
    <property type="entry name" value="MetI-like"/>
</dbReference>
<evidence type="ECO:0000256" key="6">
    <source>
        <dbReference type="ARBA" id="ARBA00022692"/>
    </source>
</evidence>
<dbReference type="HOGENOM" id="CLU_016047_14_3_9"/>
<feature type="transmembrane region" description="Helical" evidence="9">
    <location>
        <begin position="39"/>
        <end position="61"/>
    </location>
</feature>
<dbReference type="KEGG" id="dai:Desaci_4023"/>
<dbReference type="eggNOG" id="COG4149">
    <property type="taxonomic scope" value="Bacteria"/>
</dbReference>
<keyword evidence="7 9" id="KW-1133">Transmembrane helix</keyword>
<evidence type="ECO:0000256" key="10">
    <source>
        <dbReference type="RuleBase" id="RU365097"/>
    </source>
</evidence>
<dbReference type="CDD" id="cd06261">
    <property type="entry name" value="TM_PBP2"/>
    <property type="match status" value="1"/>
</dbReference>
<dbReference type="Proteomes" id="UP000002892">
    <property type="component" value="Chromosome"/>
</dbReference>
<dbReference type="SUPFAM" id="SSF161098">
    <property type="entry name" value="MetI-like"/>
    <property type="match status" value="1"/>
</dbReference>
<evidence type="ECO:0000256" key="8">
    <source>
        <dbReference type="ARBA" id="ARBA00023136"/>
    </source>
</evidence>
<dbReference type="EMBL" id="CP003639">
    <property type="protein sequence ID" value="AFM42888.1"/>
    <property type="molecule type" value="Genomic_DNA"/>
</dbReference>
<proteinExistence type="inferred from homology"/>
<keyword evidence="4 10" id="KW-1003">Cell membrane</keyword>
<evidence type="ECO:0000256" key="9">
    <source>
        <dbReference type="RuleBase" id="RU363032"/>
    </source>
</evidence>
<gene>
    <name evidence="12" type="ordered locus">Desaci_4023</name>
</gene>
<evidence type="ECO:0000256" key="4">
    <source>
        <dbReference type="ARBA" id="ARBA00022475"/>
    </source>
</evidence>
<dbReference type="STRING" id="646529.Desaci_4023"/>
<comment type="similarity">
    <text evidence="2 10">Belongs to the binding-protein-dependent transport system permease family. CysTW subfamily.</text>
</comment>
<keyword evidence="13" id="KW-1185">Reference proteome</keyword>
<sequence>MINGEVGTLNFLPECRKEDILNTLFRGLDFSPLLISLRAATLATVVTFFSGIAAASFVSAYRGKFKGLIDGILTLPLILPPTVVGFLLLLVFGKYGPLGKLLLAIGTTVIFSWPATVIAASVVAFPLMYRTVRSAFEQIDPSIVYAARTLGVSEWKIFWKVTIPLAWPGVAAGTVLAFARALGDFGATLMIGGNIPGETLTIPAAIFFAAEGGDMEKALLWVILIFIISLMVMTLMNYWSDYQRKTIAASAGNSHGIMR</sequence>
<keyword evidence="6 9" id="KW-0812">Transmembrane</keyword>
<evidence type="ECO:0000313" key="13">
    <source>
        <dbReference type="Proteomes" id="UP000002892"/>
    </source>
</evidence>
<evidence type="ECO:0000313" key="12">
    <source>
        <dbReference type="EMBL" id="AFM42888.1"/>
    </source>
</evidence>
<dbReference type="PANTHER" id="PTHR30183">
    <property type="entry name" value="MOLYBDENUM TRANSPORT SYSTEM PERMEASE PROTEIN MODB"/>
    <property type="match status" value="1"/>
</dbReference>
<name>I4DAR4_DESAJ</name>
<dbReference type="Gene3D" id="1.10.3720.10">
    <property type="entry name" value="MetI-like"/>
    <property type="match status" value="1"/>
</dbReference>
<comment type="function">
    <text evidence="10">Part of the binding-protein-dependent transport system for molybdenum; probably responsible for the translocation of the substrate across the membrane.</text>
</comment>
<dbReference type="PROSITE" id="PS50928">
    <property type="entry name" value="ABC_TM1"/>
    <property type="match status" value="1"/>
</dbReference>
<evidence type="ECO:0000256" key="2">
    <source>
        <dbReference type="ARBA" id="ARBA00007069"/>
    </source>
</evidence>
<dbReference type="GO" id="GO:0005886">
    <property type="term" value="C:plasma membrane"/>
    <property type="evidence" value="ECO:0007669"/>
    <property type="project" value="UniProtKB-SubCell"/>
</dbReference>
<dbReference type="InterPro" id="IPR035906">
    <property type="entry name" value="MetI-like_sf"/>
</dbReference>
<protein>
    <recommendedName>
        <fullName evidence="10">Molybdenum transport system permease</fullName>
    </recommendedName>
</protein>
<keyword evidence="5 10" id="KW-0500">Molybdenum</keyword>
<feature type="transmembrane region" description="Helical" evidence="9">
    <location>
        <begin position="73"/>
        <end position="95"/>
    </location>
</feature>
<dbReference type="GO" id="GO:0015098">
    <property type="term" value="F:molybdate ion transmembrane transporter activity"/>
    <property type="evidence" value="ECO:0007669"/>
    <property type="project" value="UniProtKB-UniRule"/>
</dbReference>
<keyword evidence="3 9" id="KW-0813">Transport</keyword>
<dbReference type="Pfam" id="PF00528">
    <property type="entry name" value="BPD_transp_1"/>
    <property type="match status" value="1"/>
</dbReference>
<feature type="transmembrane region" description="Helical" evidence="9">
    <location>
        <begin position="101"/>
        <end position="129"/>
    </location>
</feature>
<feature type="domain" description="ABC transmembrane type-1" evidence="11">
    <location>
        <begin position="33"/>
        <end position="236"/>
    </location>
</feature>
<dbReference type="NCBIfam" id="TIGR02141">
    <property type="entry name" value="modB_ABC"/>
    <property type="match status" value="1"/>
</dbReference>
<dbReference type="InterPro" id="IPR011867">
    <property type="entry name" value="ModB_ABC"/>
</dbReference>